<evidence type="ECO:0000256" key="1">
    <source>
        <dbReference type="SAM" id="MobiDB-lite"/>
    </source>
</evidence>
<dbReference type="EMBL" id="MOMC01000087">
    <property type="protein sequence ID" value="ONH23353.1"/>
    <property type="molecule type" value="Genomic_DNA"/>
</dbReference>
<name>A0A1V2I1I0_9ACTN</name>
<accession>A0A1V2I1I0</accession>
<dbReference type="Proteomes" id="UP000188929">
    <property type="component" value="Unassembled WGS sequence"/>
</dbReference>
<proteinExistence type="predicted"/>
<sequence>MMTSTSPVTFPYGDVTAVPAAGRAASASQDTAATIVATATAEESGRQHFQALTRRNAHTGTPAGY</sequence>
<feature type="region of interest" description="Disordered" evidence="1">
    <location>
        <begin position="41"/>
        <end position="65"/>
    </location>
</feature>
<organism evidence="2 3">
    <name type="scientific">Pseudofrankia asymbiotica</name>
    <dbReference type="NCBI Taxonomy" id="1834516"/>
    <lineage>
        <taxon>Bacteria</taxon>
        <taxon>Bacillati</taxon>
        <taxon>Actinomycetota</taxon>
        <taxon>Actinomycetes</taxon>
        <taxon>Frankiales</taxon>
        <taxon>Frankiaceae</taxon>
        <taxon>Pseudofrankia</taxon>
    </lineage>
</organism>
<comment type="caution">
    <text evidence="2">The sequence shown here is derived from an EMBL/GenBank/DDBJ whole genome shotgun (WGS) entry which is preliminary data.</text>
</comment>
<evidence type="ECO:0000313" key="3">
    <source>
        <dbReference type="Proteomes" id="UP000188929"/>
    </source>
</evidence>
<gene>
    <name evidence="2" type="ORF">BL253_33095</name>
</gene>
<evidence type="ECO:0000313" key="2">
    <source>
        <dbReference type="EMBL" id="ONH23353.1"/>
    </source>
</evidence>
<keyword evidence="3" id="KW-1185">Reference proteome</keyword>
<reference evidence="3" key="1">
    <citation type="submission" date="2016-10" db="EMBL/GenBank/DDBJ databases">
        <title>Frankia sp. NRRL B-16386 Genome sequencing.</title>
        <authorList>
            <person name="Ghodhbane-Gtari F."/>
            <person name="Swanson E."/>
            <person name="Gueddou A."/>
            <person name="Hezbri K."/>
            <person name="Ktari K."/>
            <person name="Nouioui I."/>
            <person name="Morris K."/>
            <person name="Simpson S."/>
            <person name="Abebe-Akele F."/>
            <person name="Thomas K."/>
            <person name="Gtari M."/>
            <person name="Tisa L.S."/>
        </authorList>
    </citation>
    <scope>NUCLEOTIDE SEQUENCE [LARGE SCALE GENOMIC DNA]</scope>
    <source>
        <strain evidence="3">NRRL B-16386</strain>
    </source>
</reference>
<protein>
    <submittedName>
        <fullName evidence="2">Uncharacterized protein</fullName>
    </submittedName>
</protein>
<dbReference type="AlphaFoldDB" id="A0A1V2I1I0"/>